<dbReference type="SUPFAM" id="SSF53756">
    <property type="entry name" value="UDP-Glycosyltransferase/glycogen phosphorylase"/>
    <property type="match status" value="1"/>
</dbReference>
<dbReference type="EMBL" id="JN088296">
    <property type="protein sequence ID" value="AFJ52923.1"/>
    <property type="molecule type" value="Genomic_DNA"/>
</dbReference>
<evidence type="ECO:0000256" key="4">
    <source>
        <dbReference type="ARBA" id="ARBA00022679"/>
    </source>
</evidence>
<sequence length="475" mass="52467">MSKFHVAVLASPGLGHVTPLFELAKRLVTHFDLHVTFLVITSTIPSPAQDQLLHSATLPQDLHVVDLPPVDASSLVTDDMLLLTQLCVMVQHSLNSSLKSALLQIKPKALIIDIFCTQAFDICKDLHIPVYSFFTASAALMTLSLYLPTMDRDIQGQFVYLPEPVNVPGCTPIRTHDLLDQVRNRNNDEYKWYLYHVARLPLAAGIFLNSWEGIEPVSIKAVKEHSFYKEIPIPPVFSVGPLIKQVECIPLTDSDLDLLRWLDDQPSESVLFVALGSGGTFTIHQLEELAVGLEQSEQRFVLVVRFPSDRSSASFFDVGSGKEDDDPVAYLPEGFVERTKGKGMVVRSWAPQAEVLSHPSTGGFLSHCGWNSTLESVSNGVPMIAWPLYAEQRMNATILEEEAGVAVKTCRVVGEDVVVGREEIEKVVRLVMEGEKGKLLRKKAKLLKKSAALSLNDGGDSCESLAKVVRGWKLM</sequence>
<evidence type="ECO:0000256" key="2">
    <source>
        <dbReference type="ARBA" id="ARBA00009995"/>
    </source>
</evidence>
<dbReference type="PANTHER" id="PTHR48046">
    <property type="entry name" value="UDP-GLYCOSYLTRANSFERASE 72E1"/>
    <property type="match status" value="1"/>
</dbReference>
<organism evidence="8">
    <name type="scientific">Linum usitatissimum</name>
    <name type="common">Flax</name>
    <name type="synonym">Linum humile</name>
    <dbReference type="NCBI Taxonomy" id="4006"/>
    <lineage>
        <taxon>Eukaryota</taxon>
        <taxon>Viridiplantae</taxon>
        <taxon>Streptophyta</taxon>
        <taxon>Embryophyta</taxon>
        <taxon>Tracheophyta</taxon>
        <taxon>Spermatophyta</taxon>
        <taxon>Magnoliopsida</taxon>
        <taxon>eudicotyledons</taxon>
        <taxon>Gunneridae</taxon>
        <taxon>Pentapetalae</taxon>
        <taxon>rosids</taxon>
        <taxon>fabids</taxon>
        <taxon>Malpighiales</taxon>
        <taxon>Linaceae</taxon>
        <taxon>Linum</taxon>
    </lineage>
</organism>
<dbReference type="UniPathway" id="UPA00009"/>
<evidence type="ECO:0000256" key="5">
    <source>
        <dbReference type="ARBA" id="ARBA00047606"/>
    </source>
</evidence>
<proteinExistence type="inferred from homology"/>
<dbReference type="InterPro" id="IPR002213">
    <property type="entry name" value="UDP_glucos_trans"/>
</dbReference>
<evidence type="ECO:0000256" key="1">
    <source>
        <dbReference type="ARBA" id="ARBA00004935"/>
    </source>
</evidence>
<comment type="catalytic activity">
    <reaction evidence="5">
        <text>an anthocyanidin + UDP-alpha-D-glucose + H(+) = an anthocyanidin 3-O-beta-D-glucoside + UDP</text>
        <dbReference type="Rhea" id="RHEA:20093"/>
        <dbReference type="ChEBI" id="CHEBI:15378"/>
        <dbReference type="ChEBI" id="CHEBI:16307"/>
        <dbReference type="ChEBI" id="CHEBI:58223"/>
        <dbReference type="ChEBI" id="CHEBI:58885"/>
        <dbReference type="ChEBI" id="CHEBI:143576"/>
        <dbReference type="EC" id="2.4.1.115"/>
    </reaction>
</comment>
<comment type="pathway">
    <text evidence="1">Pigment biosynthesis; anthocyanin biosynthesis.</text>
</comment>
<gene>
    <name evidence="8" type="primary">UGT72Q1</name>
</gene>
<dbReference type="PROSITE" id="PS00375">
    <property type="entry name" value="UDPGT"/>
    <property type="match status" value="1"/>
</dbReference>
<dbReference type="AlphaFoldDB" id="I2BH27"/>
<keyword evidence="3 6" id="KW-0328">Glycosyltransferase</keyword>
<dbReference type="EC" id="2.4.1.-" evidence="7"/>
<comment type="similarity">
    <text evidence="2 6">Belongs to the UDP-glycosyltransferase family.</text>
</comment>
<dbReference type="GO" id="GO:0047213">
    <property type="term" value="F:anthocyanidin 3-O-glucosyltransferase activity"/>
    <property type="evidence" value="ECO:0007669"/>
    <property type="project" value="UniProtKB-EC"/>
</dbReference>
<evidence type="ECO:0000256" key="3">
    <source>
        <dbReference type="ARBA" id="ARBA00022676"/>
    </source>
</evidence>
<dbReference type="PANTHER" id="PTHR48046:SF4">
    <property type="entry name" value="GLYCOSYLTRANSFERASE"/>
    <property type="match status" value="1"/>
</dbReference>
<dbReference type="Gene3D" id="3.40.50.2000">
    <property type="entry name" value="Glycogen Phosphorylase B"/>
    <property type="match status" value="2"/>
</dbReference>
<accession>I2BH27</accession>
<dbReference type="Pfam" id="PF00201">
    <property type="entry name" value="UDPGT"/>
    <property type="match status" value="1"/>
</dbReference>
<keyword evidence="4 6" id="KW-0808">Transferase</keyword>
<evidence type="ECO:0000313" key="8">
    <source>
        <dbReference type="EMBL" id="AFJ52923.1"/>
    </source>
</evidence>
<dbReference type="InterPro" id="IPR035595">
    <property type="entry name" value="UDP_glycos_trans_CS"/>
</dbReference>
<dbReference type="GO" id="GO:0009718">
    <property type="term" value="P:anthocyanin-containing compound biosynthetic process"/>
    <property type="evidence" value="ECO:0007669"/>
    <property type="project" value="UniProtKB-UniPathway"/>
</dbReference>
<evidence type="ECO:0000256" key="7">
    <source>
        <dbReference type="RuleBase" id="RU362057"/>
    </source>
</evidence>
<dbReference type="FunFam" id="3.40.50.2000:FF:000051">
    <property type="entry name" value="Glycosyltransferase"/>
    <property type="match status" value="1"/>
</dbReference>
<evidence type="ECO:0000256" key="6">
    <source>
        <dbReference type="RuleBase" id="RU003718"/>
    </source>
</evidence>
<protein>
    <recommendedName>
        <fullName evidence="7">Glycosyltransferase</fullName>
        <ecNumber evidence="7">2.4.1.-</ecNumber>
    </recommendedName>
</protein>
<dbReference type="CDD" id="cd03784">
    <property type="entry name" value="GT1_Gtf-like"/>
    <property type="match status" value="1"/>
</dbReference>
<name>I2BH27_LINUS</name>
<reference evidence="8" key="1">
    <citation type="journal article" date="2012" name="BMC Genomics">
        <title>Phylogenomic analysis of UDP glycosyltransferase 1 multigene family in Linum usitatissimum identified genes with varied expression patterns.</title>
        <authorList>
            <person name="Barvkar V.T."/>
            <person name="Pardeshi V.C."/>
            <person name="Kale S.M."/>
            <person name="Kadoo N.Y."/>
            <person name="Gupta V.S."/>
        </authorList>
    </citation>
    <scope>NUCLEOTIDE SEQUENCE</scope>
</reference>